<dbReference type="OrthoDB" id="1740823at2759"/>
<dbReference type="OMA" id="YRELPNS"/>
<dbReference type="Gramene" id="PRQ35623">
    <property type="protein sequence ID" value="PRQ35623"/>
    <property type="gene ID" value="RchiOBHm_Chr5g0082011"/>
</dbReference>
<dbReference type="PRINTS" id="PR00019">
    <property type="entry name" value="LEURICHRPT"/>
</dbReference>
<evidence type="ECO:0000256" key="7">
    <source>
        <dbReference type="ARBA" id="ARBA00023136"/>
    </source>
</evidence>
<dbReference type="EMBL" id="PDCK01000043">
    <property type="protein sequence ID" value="PRQ35623.1"/>
    <property type="molecule type" value="Genomic_DNA"/>
</dbReference>
<keyword evidence="10" id="KW-1185">Reference proteome</keyword>
<keyword evidence="7" id="KW-0472">Membrane</keyword>
<dbReference type="GO" id="GO:0005524">
    <property type="term" value="F:ATP binding"/>
    <property type="evidence" value="ECO:0007669"/>
    <property type="project" value="UniProtKB-KW"/>
</dbReference>
<evidence type="ECO:0000256" key="2">
    <source>
        <dbReference type="ARBA" id="ARBA00022614"/>
    </source>
</evidence>
<evidence type="ECO:0000256" key="1">
    <source>
        <dbReference type="ARBA" id="ARBA00004370"/>
    </source>
</evidence>
<keyword evidence="4" id="KW-0677">Repeat</keyword>
<evidence type="ECO:0000256" key="4">
    <source>
        <dbReference type="ARBA" id="ARBA00022737"/>
    </source>
</evidence>
<reference evidence="9 10" key="1">
    <citation type="journal article" date="2018" name="Nat. Genet.">
        <title>The Rosa genome provides new insights in the design of modern roses.</title>
        <authorList>
            <person name="Bendahmane M."/>
        </authorList>
    </citation>
    <scope>NUCLEOTIDE SEQUENCE [LARGE SCALE GENOMIC DNA]</scope>
    <source>
        <strain evidence="10">cv. Old Blush</strain>
    </source>
</reference>
<keyword evidence="5" id="KW-0547">Nucleotide-binding</keyword>
<name>A0A2P6QN85_ROSCH</name>
<sequence>MVDLSSNRLHGAVSSSFFQEAWNVTSFSVSNNTFSGPMPSSICHPSSSSLRHLDFSFNNFNGSISFGLGKCSKLQVFRVGYNYLSGSLPEDIFNSTILEEISLPRNSLHGAVSDRISNLTNLTTLDLSYNQLSGVLPLHLGKLSKLKHILHDFNSLEGSLPLSLMNCTNLVELRMGTNNLGSNISMLNFSILSQLSKLDLRKNNFFGILPRSIYSCKFLKAIRVSYNNLEVQIQPEILSLKSLSFLSLGWNKGLTNVTGAMKILMGCKCLLMLSLASSFLGEEMPNDVEMADFNGFQNLRLLDLSSCNLSGIIPSWLSKLKKL</sequence>
<keyword evidence="9" id="KW-0808">Transferase</keyword>
<evidence type="ECO:0000256" key="3">
    <source>
        <dbReference type="ARBA" id="ARBA00022729"/>
    </source>
</evidence>
<dbReference type="Pfam" id="PF00560">
    <property type="entry name" value="LRR_1"/>
    <property type="match status" value="5"/>
</dbReference>
<dbReference type="GO" id="GO:0004674">
    <property type="term" value="F:protein serine/threonine kinase activity"/>
    <property type="evidence" value="ECO:0007669"/>
    <property type="project" value="UniProtKB-KW"/>
</dbReference>
<keyword evidence="9" id="KW-0418">Kinase</keyword>
<accession>A0A2P6QN85</accession>
<dbReference type="PANTHER" id="PTHR48056:SF81">
    <property type="entry name" value="RECEPTOR PROTEIN-TYROSINE KINASE CEPR1"/>
    <property type="match status" value="1"/>
</dbReference>
<dbReference type="PANTHER" id="PTHR48056">
    <property type="entry name" value="LRR RECEPTOR-LIKE SERINE/THREONINE-PROTEIN KINASE-RELATED"/>
    <property type="match status" value="1"/>
</dbReference>
<evidence type="ECO:0000256" key="5">
    <source>
        <dbReference type="ARBA" id="ARBA00022741"/>
    </source>
</evidence>
<keyword evidence="3" id="KW-0732">Signal</keyword>
<keyword evidence="9" id="KW-0723">Serine/threonine-protein kinase</keyword>
<evidence type="ECO:0000256" key="6">
    <source>
        <dbReference type="ARBA" id="ARBA00022840"/>
    </source>
</evidence>
<evidence type="ECO:0000256" key="8">
    <source>
        <dbReference type="ARBA" id="ARBA00023180"/>
    </source>
</evidence>
<dbReference type="GO" id="GO:0016020">
    <property type="term" value="C:membrane"/>
    <property type="evidence" value="ECO:0007669"/>
    <property type="project" value="UniProtKB-SubCell"/>
</dbReference>
<comment type="subcellular location">
    <subcellularLocation>
        <location evidence="1">Membrane</location>
    </subcellularLocation>
</comment>
<dbReference type="AlphaFoldDB" id="A0A2P6QN85"/>
<evidence type="ECO:0000313" key="10">
    <source>
        <dbReference type="Proteomes" id="UP000238479"/>
    </source>
</evidence>
<organism evidence="9 10">
    <name type="scientific">Rosa chinensis</name>
    <name type="common">China rose</name>
    <dbReference type="NCBI Taxonomy" id="74649"/>
    <lineage>
        <taxon>Eukaryota</taxon>
        <taxon>Viridiplantae</taxon>
        <taxon>Streptophyta</taxon>
        <taxon>Embryophyta</taxon>
        <taxon>Tracheophyta</taxon>
        <taxon>Spermatophyta</taxon>
        <taxon>Magnoliopsida</taxon>
        <taxon>eudicotyledons</taxon>
        <taxon>Gunneridae</taxon>
        <taxon>Pentapetalae</taxon>
        <taxon>rosids</taxon>
        <taxon>fabids</taxon>
        <taxon>Rosales</taxon>
        <taxon>Rosaceae</taxon>
        <taxon>Rosoideae</taxon>
        <taxon>Rosoideae incertae sedis</taxon>
        <taxon>Rosa</taxon>
    </lineage>
</organism>
<dbReference type="SUPFAM" id="SSF52058">
    <property type="entry name" value="L domain-like"/>
    <property type="match status" value="1"/>
</dbReference>
<dbReference type="STRING" id="74649.A0A2P6QN85"/>
<keyword evidence="2" id="KW-0433">Leucine-rich repeat</keyword>
<gene>
    <name evidence="9" type="ORF">RchiOBHm_Chr5g0082011</name>
</gene>
<dbReference type="InterPro" id="IPR001611">
    <property type="entry name" value="Leu-rich_rpt"/>
</dbReference>
<dbReference type="FunFam" id="3.80.10.10:FF:000041">
    <property type="entry name" value="LRR receptor-like serine/threonine-protein kinase ERECTA"/>
    <property type="match status" value="1"/>
</dbReference>
<dbReference type="InterPro" id="IPR050647">
    <property type="entry name" value="Plant_LRR-RLKs"/>
</dbReference>
<dbReference type="PROSITE" id="PS51450">
    <property type="entry name" value="LRR"/>
    <property type="match status" value="1"/>
</dbReference>
<keyword evidence="8" id="KW-0325">Glycoprotein</keyword>
<keyword evidence="6" id="KW-0067">ATP-binding</keyword>
<evidence type="ECO:0000313" key="9">
    <source>
        <dbReference type="EMBL" id="PRQ35623.1"/>
    </source>
</evidence>
<protein>
    <submittedName>
        <fullName evidence="9">Putative non-specific serine/threonine protein kinase</fullName>
        <ecNumber evidence="9">2.7.11.1</ecNumber>
    </submittedName>
</protein>
<dbReference type="Gene3D" id="3.80.10.10">
    <property type="entry name" value="Ribonuclease Inhibitor"/>
    <property type="match status" value="2"/>
</dbReference>
<dbReference type="Proteomes" id="UP000238479">
    <property type="component" value="Chromosome 5"/>
</dbReference>
<proteinExistence type="predicted"/>
<dbReference type="InterPro" id="IPR032675">
    <property type="entry name" value="LRR_dom_sf"/>
</dbReference>
<dbReference type="EC" id="2.7.11.1" evidence="9"/>
<comment type="caution">
    <text evidence="9">The sequence shown here is derived from an EMBL/GenBank/DDBJ whole genome shotgun (WGS) entry which is preliminary data.</text>
</comment>